<dbReference type="Gene3D" id="3.30.565.10">
    <property type="entry name" value="Histidine kinase-like ATPase, C-terminal domain"/>
    <property type="match status" value="1"/>
</dbReference>
<dbReference type="EC" id="2.7.13.3" evidence="2"/>
<keyword evidence="5 9" id="KW-0418">Kinase</keyword>
<evidence type="ECO:0000256" key="3">
    <source>
        <dbReference type="ARBA" id="ARBA00022679"/>
    </source>
</evidence>
<dbReference type="GO" id="GO:0005524">
    <property type="term" value="F:ATP binding"/>
    <property type="evidence" value="ECO:0007669"/>
    <property type="project" value="UniProtKB-KW"/>
</dbReference>
<keyword evidence="4" id="KW-0547">Nucleotide-binding</keyword>
<gene>
    <name evidence="9" type="primary">gchK</name>
    <name evidence="9" type="ORF">CMsap09_10685</name>
</gene>
<sequence>MADDGPGVDPAMRARVLDFGVTTKTGGDGPRGVGLALVARSAARLGGRIEVADADARLGGARFRVVLPADTDATTAATAARADADGHGHGRSPAHGHDAGARDGGVRA</sequence>
<feature type="region of interest" description="Disordered" evidence="7">
    <location>
        <begin position="77"/>
        <end position="108"/>
    </location>
</feature>
<evidence type="ECO:0000256" key="4">
    <source>
        <dbReference type="ARBA" id="ARBA00022741"/>
    </source>
</evidence>
<dbReference type="AlphaFoldDB" id="A0A251XVT1"/>
<dbReference type="PANTHER" id="PTHR44936:SF10">
    <property type="entry name" value="SENSOR PROTEIN RSTB"/>
    <property type="match status" value="1"/>
</dbReference>
<keyword evidence="6" id="KW-0067">ATP-binding</keyword>
<keyword evidence="3" id="KW-0808">Transferase</keyword>
<dbReference type="Proteomes" id="UP000195106">
    <property type="component" value="Unassembled WGS sequence"/>
</dbReference>
<proteinExistence type="predicted"/>
<name>A0A251XVT1_9MICO</name>
<comment type="catalytic activity">
    <reaction evidence="1">
        <text>ATP + protein L-histidine = ADP + protein N-phospho-L-histidine.</text>
        <dbReference type="EC" id="2.7.13.3"/>
    </reaction>
</comment>
<dbReference type="EMBL" id="MDHJ01000001">
    <property type="protein sequence ID" value="OUE09399.1"/>
    <property type="molecule type" value="Genomic_DNA"/>
</dbReference>
<evidence type="ECO:0000313" key="10">
    <source>
        <dbReference type="Proteomes" id="UP000195106"/>
    </source>
</evidence>
<dbReference type="SUPFAM" id="SSF55874">
    <property type="entry name" value="ATPase domain of HSP90 chaperone/DNA topoisomerase II/histidine kinase"/>
    <property type="match status" value="1"/>
</dbReference>
<evidence type="ECO:0000256" key="2">
    <source>
        <dbReference type="ARBA" id="ARBA00012438"/>
    </source>
</evidence>
<dbReference type="PANTHER" id="PTHR44936">
    <property type="entry name" value="SENSOR PROTEIN CREC"/>
    <property type="match status" value="1"/>
</dbReference>
<dbReference type="InterPro" id="IPR050980">
    <property type="entry name" value="2C_sensor_his_kinase"/>
</dbReference>
<evidence type="ECO:0000256" key="6">
    <source>
        <dbReference type="ARBA" id="ARBA00022840"/>
    </source>
</evidence>
<evidence type="ECO:0000256" key="1">
    <source>
        <dbReference type="ARBA" id="ARBA00000085"/>
    </source>
</evidence>
<evidence type="ECO:0000256" key="5">
    <source>
        <dbReference type="ARBA" id="ARBA00022777"/>
    </source>
</evidence>
<comment type="caution">
    <text evidence="9">The sequence shown here is derived from an EMBL/GenBank/DDBJ whole genome shotgun (WGS) entry which is preliminary data.</text>
</comment>
<feature type="domain" description="Histidine kinase" evidence="8">
    <location>
        <begin position="1"/>
        <end position="71"/>
    </location>
</feature>
<dbReference type="InterPro" id="IPR003594">
    <property type="entry name" value="HATPase_dom"/>
</dbReference>
<organism evidence="9 10">
    <name type="scientific">Clavibacter michiganensis</name>
    <dbReference type="NCBI Taxonomy" id="28447"/>
    <lineage>
        <taxon>Bacteria</taxon>
        <taxon>Bacillati</taxon>
        <taxon>Actinomycetota</taxon>
        <taxon>Actinomycetes</taxon>
        <taxon>Micrococcales</taxon>
        <taxon>Microbacteriaceae</taxon>
        <taxon>Clavibacter</taxon>
    </lineage>
</organism>
<dbReference type="InterPro" id="IPR036890">
    <property type="entry name" value="HATPase_C_sf"/>
</dbReference>
<accession>A0A251XVT1</accession>
<dbReference type="GO" id="GO:0004673">
    <property type="term" value="F:protein histidine kinase activity"/>
    <property type="evidence" value="ECO:0007669"/>
    <property type="project" value="UniProtKB-EC"/>
</dbReference>
<evidence type="ECO:0000313" key="9">
    <source>
        <dbReference type="EMBL" id="OUE09399.1"/>
    </source>
</evidence>
<dbReference type="InterPro" id="IPR005467">
    <property type="entry name" value="His_kinase_dom"/>
</dbReference>
<reference evidence="9 10" key="1">
    <citation type="submission" date="2016-08" db="EMBL/GenBank/DDBJ databases">
        <title>Genome sequence of Clavibacter michiganensis spp. strain CASJ009.</title>
        <authorList>
            <person name="Thapa S.P."/>
            <person name="Coaker G."/>
        </authorList>
    </citation>
    <scope>NUCLEOTIDE SEQUENCE [LARGE SCALE GENOMIC DNA]</scope>
    <source>
        <strain evidence="9">CASJ009</strain>
    </source>
</reference>
<dbReference type="Pfam" id="PF02518">
    <property type="entry name" value="HATPase_c"/>
    <property type="match status" value="1"/>
</dbReference>
<evidence type="ECO:0000256" key="7">
    <source>
        <dbReference type="SAM" id="MobiDB-lite"/>
    </source>
</evidence>
<feature type="compositionally biased region" description="Basic and acidic residues" evidence="7">
    <location>
        <begin position="95"/>
        <end position="108"/>
    </location>
</feature>
<evidence type="ECO:0000259" key="8">
    <source>
        <dbReference type="PROSITE" id="PS50109"/>
    </source>
</evidence>
<protein>
    <recommendedName>
        <fullName evidence="2">histidine kinase</fullName>
        <ecNumber evidence="2">2.7.13.3</ecNumber>
    </recommendedName>
</protein>
<dbReference type="PROSITE" id="PS50109">
    <property type="entry name" value="HIS_KIN"/>
    <property type="match status" value="1"/>
</dbReference>